<evidence type="ECO:0000256" key="1">
    <source>
        <dbReference type="SAM" id="MobiDB-lite"/>
    </source>
</evidence>
<feature type="compositionally biased region" description="Low complexity" evidence="1">
    <location>
        <begin position="51"/>
        <end position="68"/>
    </location>
</feature>
<dbReference type="EMBL" id="HBEF01015582">
    <property type="protein sequence ID" value="CAD8337641.1"/>
    <property type="molecule type" value="Transcribed_RNA"/>
</dbReference>
<feature type="compositionally biased region" description="Low complexity" evidence="1">
    <location>
        <begin position="479"/>
        <end position="493"/>
    </location>
</feature>
<evidence type="ECO:0000256" key="2">
    <source>
        <dbReference type="SAM" id="SignalP"/>
    </source>
</evidence>
<feature type="chain" id="PRO_5031543509" description="DUF1990 domain-containing protein" evidence="2">
    <location>
        <begin position="24"/>
        <end position="607"/>
    </location>
</feature>
<feature type="compositionally biased region" description="Polar residues" evidence="1">
    <location>
        <begin position="427"/>
        <end position="453"/>
    </location>
</feature>
<proteinExistence type="predicted"/>
<dbReference type="Pfam" id="PF09348">
    <property type="entry name" value="DUF1990"/>
    <property type="match status" value="1"/>
</dbReference>
<feature type="signal peptide" evidence="2">
    <location>
        <begin position="1"/>
        <end position="23"/>
    </location>
</feature>
<name>A0A7R9WYM6_9STRA</name>
<dbReference type="PANTHER" id="PTHR34202:SF1">
    <property type="entry name" value="UPF0548 PROTEIN"/>
    <property type="match status" value="1"/>
</dbReference>
<organism evidence="4">
    <name type="scientific">Craspedostauros australis</name>
    <dbReference type="NCBI Taxonomy" id="1486917"/>
    <lineage>
        <taxon>Eukaryota</taxon>
        <taxon>Sar</taxon>
        <taxon>Stramenopiles</taxon>
        <taxon>Ochrophyta</taxon>
        <taxon>Bacillariophyta</taxon>
        <taxon>Bacillariophyceae</taxon>
        <taxon>Bacillariophycidae</taxon>
        <taxon>Naviculales</taxon>
        <taxon>Naviculaceae</taxon>
        <taxon>Craspedostauros</taxon>
    </lineage>
</organism>
<evidence type="ECO:0000259" key="3">
    <source>
        <dbReference type="Pfam" id="PF09348"/>
    </source>
</evidence>
<reference evidence="4" key="1">
    <citation type="submission" date="2021-01" db="EMBL/GenBank/DDBJ databases">
        <authorList>
            <person name="Corre E."/>
            <person name="Pelletier E."/>
            <person name="Niang G."/>
            <person name="Scheremetjew M."/>
            <person name="Finn R."/>
            <person name="Kale V."/>
            <person name="Holt S."/>
            <person name="Cochrane G."/>
            <person name="Meng A."/>
            <person name="Brown T."/>
            <person name="Cohen L."/>
        </authorList>
    </citation>
    <scope>NUCLEOTIDE SEQUENCE</scope>
    <source>
        <strain evidence="4">CCMP3328</strain>
    </source>
</reference>
<feature type="compositionally biased region" description="Low complexity" evidence="1">
    <location>
        <begin position="302"/>
        <end position="318"/>
    </location>
</feature>
<feature type="domain" description="DUF1990" evidence="3">
    <location>
        <begin position="492"/>
        <end position="593"/>
    </location>
</feature>
<feature type="region of interest" description="Disordered" evidence="1">
    <location>
        <begin position="51"/>
        <end position="98"/>
    </location>
</feature>
<feature type="region of interest" description="Disordered" evidence="1">
    <location>
        <begin position="470"/>
        <end position="493"/>
    </location>
</feature>
<accession>A0A7R9WYM6</accession>
<evidence type="ECO:0000313" key="4">
    <source>
        <dbReference type="EMBL" id="CAD8337641.1"/>
    </source>
</evidence>
<feature type="region of interest" description="Disordered" evidence="1">
    <location>
        <begin position="418"/>
        <end position="453"/>
    </location>
</feature>
<protein>
    <recommendedName>
        <fullName evidence="3">DUF1990 domain-containing protein</fullName>
    </recommendedName>
</protein>
<feature type="region of interest" description="Disordered" evidence="1">
    <location>
        <begin position="294"/>
        <end position="330"/>
    </location>
</feature>
<feature type="compositionally biased region" description="Basic and acidic residues" evidence="1">
    <location>
        <begin position="69"/>
        <end position="91"/>
    </location>
</feature>
<dbReference type="InterPro" id="IPR018960">
    <property type="entry name" value="DUF1990"/>
</dbReference>
<gene>
    <name evidence="4" type="ORF">CAUS1442_LOCUS9769</name>
</gene>
<dbReference type="PANTHER" id="PTHR34202">
    <property type="entry name" value="UPF0548 PROTEIN"/>
    <property type="match status" value="1"/>
</dbReference>
<sequence>MLRRHQPSIAVCVLALLFFTTNSSNKGNGSNKGNVGFVQATAATDPPVVTAAAAAAMPKTPASRSSSSDPRRRVGRDSRRYKTTTDTRTNNDDADQEWEPSRFSVGLVPKDRGPSARRLWSNLTIRRIMKRKYSTSNINNTINKQNRIRQDDDPKESKQNHHGTILRRHHPTLQRVAGWFDSSTDELDFISDHQCRGSLCSDFNHDYVGMTNSCLHVSLPKQHDEYGGMIASANVNMNKDAKDELAANASLLGRDVDGSGSRSGSIPLGLFRGRELHDGTKSNAEIVIPAARTIRRKQRHQPSLPLSPSASTSTLSTSHNLSMQTPMEQKTNPRWWPDLVIQQLRQHGSDATQTETTKTTRATTTITANTGIQKEQSDVMGWRVLKYRRECVGRGQKCYETVRDAALEWEFHNSAGTRGMLPITKPQKPNTPSTKEQQSTKIAKPFPSNSSRSYHALSLPETAQQDFARTKRHRPIWFGGNRSGSRSSSESPAGGKPFVTYAGQPSLLWVVNPVRIVYELMDQRGPSSTYTSTAYATRRGHWLKGEERVSVVLRDGTQEVDVEIVSVSRPGTMVGKLVWPFIGPMQSSFFEDQLDALTEIAATESDN</sequence>
<feature type="compositionally biased region" description="Polar residues" evidence="1">
    <location>
        <begin position="319"/>
        <end position="330"/>
    </location>
</feature>
<dbReference type="AlphaFoldDB" id="A0A7R9WYM6"/>
<keyword evidence="2" id="KW-0732">Signal</keyword>